<evidence type="ECO:0000256" key="2">
    <source>
        <dbReference type="SAM" id="Phobius"/>
    </source>
</evidence>
<feature type="region of interest" description="Disordered" evidence="1">
    <location>
        <begin position="252"/>
        <end position="282"/>
    </location>
</feature>
<evidence type="ECO:0000256" key="1">
    <source>
        <dbReference type="SAM" id="MobiDB-lite"/>
    </source>
</evidence>
<reference evidence="3 4" key="1">
    <citation type="submission" date="2020-08" db="EMBL/GenBank/DDBJ databases">
        <title>Plant Genome Project.</title>
        <authorList>
            <person name="Zhang R.-G."/>
        </authorList>
    </citation>
    <scope>NUCLEOTIDE SEQUENCE [LARGE SCALE GENOMIC DNA]</scope>
    <source>
        <tissue evidence="3">Rhizome</tissue>
    </source>
</reference>
<dbReference type="PANTHER" id="PTHR16295:SF10">
    <property type="entry name" value="EXPRESSED PROTEIN"/>
    <property type="match status" value="1"/>
</dbReference>
<dbReference type="InterPro" id="IPR013083">
    <property type="entry name" value="Znf_RING/FYVE/PHD"/>
</dbReference>
<gene>
    <name evidence="3" type="ORF">ZIOFF_062069</name>
</gene>
<protein>
    <submittedName>
        <fullName evidence="3">Uncharacterized protein</fullName>
    </submittedName>
</protein>
<organism evidence="3 4">
    <name type="scientific">Zingiber officinale</name>
    <name type="common">Ginger</name>
    <name type="synonym">Amomum zingiber</name>
    <dbReference type="NCBI Taxonomy" id="94328"/>
    <lineage>
        <taxon>Eukaryota</taxon>
        <taxon>Viridiplantae</taxon>
        <taxon>Streptophyta</taxon>
        <taxon>Embryophyta</taxon>
        <taxon>Tracheophyta</taxon>
        <taxon>Spermatophyta</taxon>
        <taxon>Magnoliopsida</taxon>
        <taxon>Liliopsida</taxon>
        <taxon>Zingiberales</taxon>
        <taxon>Zingiberaceae</taxon>
        <taxon>Zingiber</taxon>
    </lineage>
</organism>
<name>A0A8J5F0I7_ZINOF</name>
<keyword evidence="2" id="KW-1133">Transmembrane helix</keyword>
<sequence>MPTQLWRVFAEELRCENHFSSRDRIYPVTPFRVSVGPRLSCYLNGTRHTFSYKRATSQPRRHQNQGEIERESGAGRRIGLCIANSALAIYLPPVLDCSIASAKVRGSRLPFYGDPLGVDHSDVQSLVSASSGYERDIPTSNIDLHYAHCSRNLQKCAICGDMIPKKHADEHYNEIHAPVDCSLCSERIERDLLSLHEGERCLKRIITCEYCEFPLPAVDLINHQEVCGNRTEYCDLCRKYVRLRERVNHDIQFHSSTTDTAEPPRNIPPPGREGANRRPVGASPRKSLLLTIAITGIAVMLGFFFLQKREDKQ</sequence>
<evidence type="ECO:0000313" key="3">
    <source>
        <dbReference type="EMBL" id="KAG6478626.1"/>
    </source>
</evidence>
<dbReference type="GO" id="GO:0005739">
    <property type="term" value="C:mitochondrion"/>
    <property type="evidence" value="ECO:0007669"/>
    <property type="project" value="TreeGrafter"/>
</dbReference>
<feature type="transmembrane region" description="Helical" evidence="2">
    <location>
        <begin position="287"/>
        <end position="306"/>
    </location>
</feature>
<keyword evidence="2" id="KW-0472">Membrane</keyword>
<keyword evidence="2" id="KW-0812">Transmembrane</keyword>
<keyword evidence="4" id="KW-1185">Reference proteome</keyword>
<comment type="caution">
    <text evidence="3">The sequence shown here is derived from an EMBL/GenBank/DDBJ whole genome shotgun (WGS) entry which is preliminary data.</text>
</comment>
<dbReference type="Gene3D" id="3.30.40.10">
    <property type="entry name" value="Zinc/RING finger domain, C3HC4 (zinc finger)"/>
    <property type="match status" value="1"/>
</dbReference>
<dbReference type="AlphaFoldDB" id="A0A8J5F0I7"/>
<proteinExistence type="predicted"/>
<dbReference type="InterPro" id="IPR051986">
    <property type="entry name" value="Innate_Immune_Apopt_Reg"/>
</dbReference>
<accession>A0A8J5F0I7</accession>
<evidence type="ECO:0000313" key="4">
    <source>
        <dbReference type="Proteomes" id="UP000734854"/>
    </source>
</evidence>
<dbReference type="PANTHER" id="PTHR16295">
    <property type="entry name" value="TRAF-TYPE ZINC FINGER PROTEIN-RELATED"/>
    <property type="match status" value="1"/>
</dbReference>
<dbReference type="Proteomes" id="UP000734854">
    <property type="component" value="Unassembled WGS sequence"/>
</dbReference>
<dbReference type="EMBL" id="JACMSC010000017">
    <property type="protein sequence ID" value="KAG6478626.1"/>
    <property type="molecule type" value="Genomic_DNA"/>
</dbReference>